<dbReference type="InterPro" id="IPR001845">
    <property type="entry name" value="HTH_ArsR_DNA-bd_dom"/>
</dbReference>
<dbReference type="PANTHER" id="PTHR38600">
    <property type="entry name" value="TRANSCRIPTIONAL REGULATORY PROTEIN"/>
    <property type="match status" value="1"/>
</dbReference>
<feature type="domain" description="HTH arsR-type" evidence="1">
    <location>
        <begin position="1"/>
        <end position="93"/>
    </location>
</feature>
<dbReference type="NCBIfam" id="NF033788">
    <property type="entry name" value="HTH_metalloreg"/>
    <property type="match status" value="1"/>
</dbReference>
<proteinExistence type="predicted"/>
<dbReference type="GO" id="GO:0003677">
    <property type="term" value="F:DNA binding"/>
    <property type="evidence" value="ECO:0007669"/>
    <property type="project" value="UniProtKB-KW"/>
</dbReference>
<dbReference type="PANTHER" id="PTHR38600:SF2">
    <property type="entry name" value="SLL0088 PROTEIN"/>
    <property type="match status" value="1"/>
</dbReference>
<comment type="caution">
    <text evidence="2">The sequence shown here is derived from an EMBL/GenBank/DDBJ whole genome shotgun (WGS) entry which is preliminary data.</text>
</comment>
<dbReference type="GO" id="GO:0003700">
    <property type="term" value="F:DNA-binding transcription factor activity"/>
    <property type="evidence" value="ECO:0007669"/>
    <property type="project" value="InterPro"/>
</dbReference>
<dbReference type="Pfam" id="PF12840">
    <property type="entry name" value="HTH_20"/>
    <property type="match status" value="1"/>
</dbReference>
<dbReference type="PRINTS" id="PR00778">
    <property type="entry name" value="HTHARSR"/>
</dbReference>
<evidence type="ECO:0000259" key="1">
    <source>
        <dbReference type="PROSITE" id="PS50987"/>
    </source>
</evidence>
<keyword evidence="3" id="KW-1185">Reference proteome</keyword>
<dbReference type="RefSeq" id="WP_343048912.1">
    <property type="nucleotide sequence ID" value="NZ_JACHXZ010000001.1"/>
</dbReference>
<dbReference type="SMART" id="SM00418">
    <property type="entry name" value="HTH_ARSR"/>
    <property type="match status" value="1"/>
</dbReference>
<dbReference type="InterPro" id="IPR011991">
    <property type="entry name" value="ArsR-like_HTH"/>
</dbReference>
<dbReference type="AlphaFoldDB" id="A0A839UIK9"/>
<dbReference type="InterPro" id="IPR036390">
    <property type="entry name" value="WH_DNA-bd_sf"/>
</dbReference>
<dbReference type="InterPro" id="IPR036388">
    <property type="entry name" value="WH-like_DNA-bd_sf"/>
</dbReference>
<dbReference type="EMBL" id="JACHXZ010000001">
    <property type="protein sequence ID" value="MBB3167692.1"/>
    <property type="molecule type" value="Genomic_DNA"/>
</dbReference>
<accession>A0A839UIK9</accession>
<dbReference type="CDD" id="cd00090">
    <property type="entry name" value="HTH_ARSR"/>
    <property type="match status" value="1"/>
</dbReference>
<gene>
    <name evidence="2" type="ORF">FHS30_000868</name>
</gene>
<protein>
    <submittedName>
        <fullName evidence="2">DNA-binding transcriptional ArsR family regulator</fullName>
    </submittedName>
</protein>
<dbReference type="PROSITE" id="PS50987">
    <property type="entry name" value="HTH_ARSR_2"/>
    <property type="match status" value="1"/>
</dbReference>
<dbReference type="SUPFAM" id="SSF46785">
    <property type="entry name" value="Winged helix' DNA-binding domain"/>
    <property type="match status" value="1"/>
</dbReference>
<organism evidence="2 3">
    <name type="scientific">Simiduia aestuariiviva</name>
    <dbReference type="NCBI Taxonomy" id="1510459"/>
    <lineage>
        <taxon>Bacteria</taxon>
        <taxon>Pseudomonadati</taxon>
        <taxon>Pseudomonadota</taxon>
        <taxon>Gammaproteobacteria</taxon>
        <taxon>Cellvibrionales</taxon>
        <taxon>Cellvibrionaceae</taxon>
        <taxon>Simiduia</taxon>
    </lineage>
</organism>
<evidence type="ECO:0000313" key="3">
    <source>
        <dbReference type="Proteomes" id="UP000559987"/>
    </source>
</evidence>
<name>A0A839UIK9_9GAMM</name>
<sequence>MPSNDPLDRVFMALADPTRRLLVQRLTQGEQSVGDLAQGIDMSLAAVSKHIKVLETAGLLRRRVAGRTHWFSLVPEQLTGALDWISIYRNFWRNRLQALADDLNQPED</sequence>
<reference evidence="2 3" key="1">
    <citation type="submission" date="2020-08" db="EMBL/GenBank/DDBJ databases">
        <title>Genomic Encyclopedia of Type Strains, Phase III (KMG-III): the genomes of soil and plant-associated and newly described type strains.</title>
        <authorList>
            <person name="Whitman W."/>
        </authorList>
    </citation>
    <scope>NUCLEOTIDE SEQUENCE [LARGE SCALE GENOMIC DNA]</scope>
    <source>
        <strain evidence="2 3">CECT 8571</strain>
    </source>
</reference>
<evidence type="ECO:0000313" key="2">
    <source>
        <dbReference type="EMBL" id="MBB3167692.1"/>
    </source>
</evidence>
<keyword evidence="2" id="KW-0238">DNA-binding</keyword>
<dbReference type="Proteomes" id="UP000559987">
    <property type="component" value="Unassembled WGS sequence"/>
</dbReference>
<dbReference type="Gene3D" id="1.10.10.10">
    <property type="entry name" value="Winged helix-like DNA-binding domain superfamily/Winged helix DNA-binding domain"/>
    <property type="match status" value="1"/>
</dbReference>